<dbReference type="GO" id="GO:0005634">
    <property type="term" value="C:nucleus"/>
    <property type="evidence" value="ECO:0007669"/>
    <property type="project" value="TreeGrafter"/>
</dbReference>
<dbReference type="GeneID" id="67004479"/>
<evidence type="ECO:0000313" key="4">
    <source>
        <dbReference type="EMBL" id="GIJ86969.1"/>
    </source>
</evidence>
<dbReference type="AlphaFoldDB" id="A0A9P3BFH9"/>
<evidence type="ECO:0000313" key="5">
    <source>
        <dbReference type="Proteomes" id="UP001043456"/>
    </source>
</evidence>
<dbReference type="PANTHER" id="PTHR24193">
    <property type="entry name" value="ANKYRIN REPEAT PROTEIN"/>
    <property type="match status" value="1"/>
</dbReference>
<dbReference type="SUPFAM" id="SSF48403">
    <property type="entry name" value="Ankyrin repeat"/>
    <property type="match status" value="1"/>
</dbReference>
<keyword evidence="5" id="KW-1185">Reference proteome</keyword>
<dbReference type="PROSITE" id="PS50088">
    <property type="entry name" value="ANK_REPEAT"/>
    <property type="match status" value="1"/>
</dbReference>
<evidence type="ECO:0000256" key="3">
    <source>
        <dbReference type="PROSITE-ProRule" id="PRU00023"/>
    </source>
</evidence>
<protein>
    <recommendedName>
        <fullName evidence="6">Ankyrin repeat domain-containing protein</fullName>
    </recommendedName>
</protein>
<evidence type="ECO:0000256" key="1">
    <source>
        <dbReference type="ARBA" id="ARBA00022737"/>
    </source>
</evidence>
<dbReference type="GO" id="GO:0000976">
    <property type="term" value="F:transcription cis-regulatory region binding"/>
    <property type="evidence" value="ECO:0007669"/>
    <property type="project" value="TreeGrafter"/>
</dbReference>
<dbReference type="SMART" id="SM00248">
    <property type="entry name" value="ANK"/>
    <property type="match status" value="2"/>
</dbReference>
<sequence length="165" mass="18384">MGIPPESMAIIDGEFLRLKKIREIELDQDIVAFLDAAHSSLKSKGASNPRGPFKRSLIHYAAMGDCCELLRYLLEAGAFEDDLDQNRRTPLSWAAEYAALGSVKILLEYGANINSMDDMYSTPLSWLVHAGKPTAQSKATKAYLRKNGAKRGAMRGWVLRKIKRL</sequence>
<dbReference type="Gene3D" id="1.25.40.20">
    <property type="entry name" value="Ankyrin repeat-containing domain"/>
    <property type="match status" value="1"/>
</dbReference>
<dbReference type="Proteomes" id="UP001043456">
    <property type="component" value="Unassembled WGS sequence"/>
</dbReference>
<dbReference type="InterPro" id="IPR036770">
    <property type="entry name" value="Ankyrin_rpt-contain_sf"/>
</dbReference>
<keyword evidence="2 3" id="KW-0040">ANK repeat</keyword>
<comment type="caution">
    <text evidence="4">The sequence shown here is derived from an EMBL/GenBank/DDBJ whole genome shotgun (WGS) entry which is preliminary data.</text>
</comment>
<dbReference type="InterPro" id="IPR050663">
    <property type="entry name" value="Ankyrin-SOCS_Box"/>
</dbReference>
<evidence type="ECO:0008006" key="6">
    <source>
        <dbReference type="Google" id="ProtNLM"/>
    </source>
</evidence>
<name>A0A9P3BFH9_9EURO</name>
<evidence type="ECO:0000256" key="2">
    <source>
        <dbReference type="ARBA" id="ARBA00023043"/>
    </source>
</evidence>
<dbReference type="EMBL" id="BHVY01000004">
    <property type="protein sequence ID" value="GIJ86969.1"/>
    <property type="molecule type" value="Genomic_DNA"/>
</dbReference>
<dbReference type="RefSeq" id="XP_043157715.1">
    <property type="nucleotide sequence ID" value="XM_043301780.1"/>
</dbReference>
<dbReference type="OrthoDB" id="4807664at2759"/>
<accession>A0A9P3BFH9</accession>
<keyword evidence="1" id="KW-0677">Repeat</keyword>
<feature type="repeat" description="ANK" evidence="3">
    <location>
        <begin position="86"/>
        <end position="118"/>
    </location>
</feature>
<organism evidence="4 5">
    <name type="scientific">Aspergillus pseudoviridinutans</name>
    <dbReference type="NCBI Taxonomy" id="1517512"/>
    <lineage>
        <taxon>Eukaryota</taxon>
        <taxon>Fungi</taxon>
        <taxon>Dikarya</taxon>
        <taxon>Ascomycota</taxon>
        <taxon>Pezizomycotina</taxon>
        <taxon>Eurotiomycetes</taxon>
        <taxon>Eurotiomycetidae</taxon>
        <taxon>Eurotiales</taxon>
        <taxon>Aspergillaceae</taxon>
        <taxon>Aspergillus</taxon>
        <taxon>Aspergillus subgen. Fumigati</taxon>
    </lineage>
</organism>
<reference evidence="4 5" key="1">
    <citation type="submission" date="2018-10" db="EMBL/GenBank/DDBJ databases">
        <title>Pan-genome distribution and transcriptional activeness of fungal secondary metabolism genes in Aspergillus section Fumigati.</title>
        <authorList>
            <person name="Takahashi H."/>
            <person name="Umemura M."/>
            <person name="Ninomiya A."/>
            <person name="Kusuya Y."/>
            <person name="Urayama S."/>
            <person name="Shimizu M."/>
            <person name="Watanabe A."/>
            <person name="Kamei K."/>
            <person name="Yaguchi T."/>
            <person name="Hagiwara D."/>
        </authorList>
    </citation>
    <scope>NUCLEOTIDE SEQUENCE [LARGE SCALE GENOMIC DNA]</scope>
    <source>
        <strain evidence="4 5">IFM 55266</strain>
    </source>
</reference>
<dbReference type="PROSITE" id="PS50297">
    <property type="entry name" value="ANK_REP_REGION"/>
    <property type="match status" value="1"/>
</dbReference>
<proteinExistence type="predicted"/>
<dbReference type="PANTHER" id="PTHR24193:SF121">
    <property type="entry name" value="ADA2A-CONTAINING COMPLEX COMPONENT 3, ISOFORM D"/>
    <property type="match status" value="1"/>
</dbReference>
<dbReference type="InterPro" id="IPR002110">
    <property type="entry name" value="Ankyrin_rpt"/>
</dbReference>
<gene>
    <name evidence="4" type="ORF">Asppvi_005868</name>
</gene>
<dbReference type="Pfam" id="PF12796">
    <property type="entry name" value="Ank_2"/>
    <property type="match status" value="1"/>
</dbReference>
<dbReference type="GO" id="GO:0045944">
    <property type="term" value="P:positive regulation of transcription by RNA polymerase II"/>
    <property type="evidence" value="ECO:0007669"/>
    <property type="project" value="TreeGrafter"/>
</dbReference>